<name>A0A7C9DJN2_OPUST</name>
<reference evidence="1" key="1">
    <citation type="journal article" date="2013" name="J. Plant Res.">
        <title>Effect of fungi and light on seed germination of three Opuntia species from semiarid lands of central Mexico.</title>
        <authorList>
            <person name="Delgado-Sanchez P."/>
            <person name="Jimenez-Bremont J.F."/>
            <person name="Guerrero-Gonzalez Mde L."/>
            <person name="Flores J."/>
        </authorList>
    </citation>
    <scope>NUCLEOTIDE SEQUENCE</scope>
    <source>
        <tissue evidence="1">Cladode</tissue>
    </source>
</reference>
<protein>
    <submittedName>
        <fullName evidence="1">Uncharacterized protein</fullName>
    </submittedName>
</protein>
<proteinExistence type="predicted"/>
<accession>A0A7C9DJN2</accession>
<organism evidence="1">
    <name type="scientific">Opuntia streptacantha</name>
    <name type="common">Prickly pear cactus</name>
    <name type="synonym">Opuntia cardona</name>
    <dbReference type="NCBI Taxonomy" id="393608"/>
    <lineage>
        <taxon>Eukaryota</taxon>
        <taxon>Viridiplantae</taxon>
        <taxon>Streptophyta</taxon>
        <taxon>Embryophyta</taxon>
        <taxon>Tracheophyta</taxon>
        <taxon>Spermatophyta</taxon>
        <taxon>Magnoliopsida</taxon>
        <taxon>eudicotyledons</taxon>
        <taxon>Gunneridae</taxon>
        <taxon>Pentapetalae</taxon>
        <taxon>Caryophyllales</taxon>
        <taxon>Cactineae</taxon>
        <taxon>Cactaceae</taxon>
        <taxon>Opuntioideae</taxon>
        <taxon>Opuntia</taxon>
    </lineage>
</organism>
<evidence type="ECO:0000313" key="1">
    <source>
        <dbReference type="EMBL" id="MBA4644900.1"/>
    </source>
</evidence>
<dbReference type="EMBL" id="GISG01140441">
    <property type="protein sequence ID" value="MBA4644900.1"/>
    <property type="molecule type" value="Transcribed_RNA"/>
</dbReference>
<dbReference type="AlphaFoldDB" id="A0A7C9DJN2"/>
<sequence length="138" mass="16434">MLPSRQTLHFQRRTHGVQIFFASSAGTKKLRLTIPSIWNSSLVVQLLRRSFLNYIRLEVLCKLLQISLIQEILRRHWNTLTKLCLFFPLHVQRLRSSRSNCCWQQKIIQVLSLRLVISSKRMRMTWMLCWSEVVPITI</sequence>
<reference evidence="1" key="2">
    <citation type="submission" date="2020-07" db="EMBL/GenBank/DDBJ databases">
        <authorList>
            <person name="Vera ALvarez R."/>
            <person name="Arias-Moreno D.M."/>
            <person name="Jimenez-Jacinto V."/>
            <person name="Jimenez-Bremont J.F."/>
            <person name="Swaminathan K."/>
            <person name="Moose S.P."/>
            <person name="Guerrero-Gonzalez M.L."/>
            <person name="Marino-Ramirez L."/>
            <person name="Landsman D."/>
            <person name="Rodriguez-Kessler M."/>
            <person name="Delgado-Sanchez P."/>
        </authorList>
    </citation>
    <scope>NUCLEOTIDE SEQUENCE</scope>
    <source>
        <tissue evidence="1">Cladode</tissue>
    </source>
</reference>